<gene>
    <name evidence="1" type="ORF">TGMAS_268225A</name>
</gene>
<dbReference type="VEuPathDB" id="ToxoDB:TGMAS_268225A"/>
<name>A0A086QWB0_TOXGO</name>
<evidence type="ECO:0000313" key="1">
    <source>
        <dbReference type="EMBL" id="KFH16892.1"/>
    </source>
</evidence>
<proteinExistence type="predicted"/>
<evidence type="ECO:0000313" key="2">
    <source>
        <dbReference type="Proteomes" id="UP000028821"/>
    </source>
</evidence>
<accession>A0A086QWB0</accession>
<protein>
    <submittedName>
        <fullName evidence="1">Oocyst wall 6, related protein</fullName>
    </submittedName>
</protein>
<organism evidence="1 2">
    <name type="scientific">Toxoplasma gondii MAS</name>
    <dbReference type="NCBI Taxonomy" id="943118"/>
    <lineage>
        <taxon>Eukaryota</taxon>
        <taxon>Sar</taxon>
        <taxon>Alveolata</taxon>
        <taxon>Apicomplexa</taxon>
        <taxon>Conoidasida</taxon>
        <taxon>Coccidia</taxon>
        <taxon>Eucoccidiorida</taxon>
        <taxon>Eimeriorina</taxon>
        <taxon>Sarcocystidae</taxon>
        <taxon>Toxoplasma</taxon>
    </lineage>
</organism>
<dbReference type="AlphaFoldDB" id="A0A086QWB0"/>
<feature type="non-terminal residue" evidence="1">
    <location>
        <position position="34"/>
    </location>
</feature>
<sequence>MIFSQPSCPYGSYMNEDGNCISVDKVPAERTCPA</sequence>
<comment type="caution">
    <text evidence="1">The sequence shown here is derived from an EMBL/GenBank/DDBJ whole genome shotgun (WGS) entry which is preliminary data.</text>
</comment>
<dbReference type="Proteomes" id="UP000028821">
    <property type="component" value="Unassembled WGS sequence"/>
</dbReference>
<reference evidence="1 2" key="1">
    <citation type="submission" date="2014-04" db="EMBL/GenBank/DDBJ databases">
        <authorList>
            <person name="Sibley D."/>
            <person name="Venepally P."/>
            <person name="Karamycheva S."/>
            <person name="Hadjithomas M."/>
            <person name="Khan A."/>
            <person name="Brunk B."/>
            <person name="Roos D."/>
            <person name="Caler E."/>
            <person name="Lorenzi H."/>
        </authorList>
    </citation>
    <scope>NUCLEOTIDE SEQUENCE [LARGE SCALE GENOMIC DNA]</scope>
    <source>
        <strain evidence="1 2">MAS</strain>
    </source>
</reference>
<dbReference type="EMBL" id="AEXC02000457">
    <property type="protein sequence ID" value="KFH16892.1"/>
    <property type="molecule type" value="Genomic_DNA"/>
</dbReference>